<feature type="chain" id="PRO_5041686865" evidence="6">
    <location>
        <begin position="23"/>
        <end position="259"/>
    </location>
</feature>
<evidence type="ECO:0000256" key="6">
    <source>
        <dbReference type="SAM" id="SignalP"/>
    </source>
</evidence>
<evidence type="ECO:0000256" key="1">
    <source>
        <dbReference type="ARBA" id="ARBA00022656"/>
    </source>
</evidence>
<dbReference type="SMR" id="A0AA97NXS4"/>
<organism evidence="7">
    <name type="scientific">Pyricularia oryzae (strain Y34)</name>
    <name type="common">Rice blast fungus</name>
    <name type="synonym">Magnaporthe oryzae</name>
    <dbReference type="NCBI Taxonomy" id="1143189"/>
    <lineage>
        <taxon>Eukaryota</taxon>
        <taxon>Fungi</taxon>
        <taxon>Dikarya</taxon>
        <taxon>Ascomycota</taxon>
        <taxon>Pezizomycotina</taxon>
        <taxon>Sordariomycetes</taxon>
        <taxon>Sordariomycetidae</taxon>
        <taxon>Magnaporthales</taxon>
        <taxon>Pyriculariaceae</taxon>
        <taxon>Pyricularia</taxon>
    </lineage>
</organism>
<dbReference type="Proteomes" id="UP000011086">
    <property type="component" value="Unassembled WGS sequence"/>
</dbReference>
<sequence>MIYPLALIVPSLFLSLVGTTLGAAPPKIVYRGDKRDPKTLQDCGGFVCPGDRTGTLDLDMTFHQHVMINHNENERYDQSPFISTSANKAFSAEHVQDRNRGKVVYVYYIDTSAIADNFIDIAQSYKDIGGTYHWPWEKEFAAKRKIPWSSVVGYDTLGPGLFPRHTKVTHGGACKRGLTSSGGACLLGAGGRKTTAKTAKTTKATQTKKTKTKPAAKGTVPARGATAAGAAPAAKTRIKAGRVDKAARRAAIGRAAEGR</sequence>
<reference evidence="7" key="1">
    <citation type="journal article" date="2012" name="PLoS Genet.">
        <title>Comparative analysis of the genomes of two field isolates of the rice blast fungus Magnaporthe oryzae.</title>
        <authorList>
            <person name="Xue M."/>
            <person name="Yang J."/>
            <person name="Li Z."/>
            <person name="Hu S."/>
            <person name="Yao N."/>
            <person name="Dean R.A."/>
            <person name="Zhao W."/>
            <person name="Shen M."/>
            <person name="Zhang H."/>
            <person name="Li C."/>
            <person name="Liu L."/>
            <person name="Cao L."/>
            <person name="Xu X."/>
            <person name="Xing Y."/>
            <person name="Hsiang T."/>
            <person name="Zhang Z."/>
            <person name="Xu J.R."/>
            <person name="Peng Y.L."/>
        </authorList>
    </citation>
    <scope>NUCLEOTIDE SEQUENCE</scope>
    <source>
        <strain evidence="7">Y34</strain>
    </source>
</reference>
<protein>
    <submittedName>
        <fullName evidence="7">Uncharacterized protein</fullName>
    </submittedName>
</protein>
<dbReference type="GO" id="GO:0090729">
    <property type="term" value="F:toxin activity"/>
    <property type="evidence" value="ECO:0007669"/>
    <property type="project" value="UniProtKB-KW"/>
</dbReference>
<dbReference type="SUPFAM" id="SSF56399">
    <property type="entry name" value="ADP-ribosylation"/>
    <property type="match status" value="1"/>
</dbReference>
<dbReference type="InterPro" id="IPR001144">
    <property type="entry name" value="Enterotoxin_A"/>
</dbReference>
<accession>A0AA97NXS4</accession>
<dbReference type="EMBL" id="JH793592">
    <property type="protein sequence ID" value="ELQ38286.1"/>
    <property type="molecule type" value="Genomic_DNA"/>
</dbReference>
<feature type="signal peptide" evidence="6">
    <location>
        <begin position="1"/>
        <end position="22"/>
    </location>
</feature>
<evidence type="ECO:0000256" key="2">
    <source>
        <dbReference type="ARBA" id="ARBA00022729"/>
    </source>
</evidence>
<dbReference type="Pfam" id="PF01375">
    <property type="entry name" value="Enterotoxin_a"/>
    <property type="match status" value="1"/>
</dbReference>
<keyword evidence="1" id="KW-0800">Toxin</keyword>
<proteinExistence type="predicted"/>
<evidence type="ECO:0000256" key="5">
    <source>
        <dbReference type="SAM" id="MobiDB-lite"/>
    </source>
</evidence>
<name>A0AA97NXS4_PYRO3</name>
<keyword evidence="3" id="KW-0843">Virulence</keyword>
<keyword evidence="2 6" id="KW-0732">Signal</keyword>
<feature type="compositionally biased region" description="Low complexity" evidence="5">
    <location>
        <begin position="196"/>
        <end position="205"/>
    </location>
</feature>
<dbReference type="Gene3D" id="3.90.210.10">
    <property type="entry name" value="Heat-Labile Enterotoxin, subunit A"/>
    <property type="match status" value="1"/>
</dbReference>
<dbReference type="AlphaFoldDB" id="A0AA97NXS4"/>
<feature type="compositionally biased region" description="Low complexity" evidence="5">
    <location>
        <begin position="215"/>
        <end position="235"/>
    </location>
</feature>
<feature type="region of interest" description="Disordered" evidence="5">
    <location>
        <begin position="196"/>
        <end position="259"/>
    </location>
</feature>
<evidence type="ECO:0000256" key="3">
    <source>
        <dbReference type="ARBA" id="ARBA00023026"/>
    </source>
</evidence>
<gene>
    <name evidence="7" type="ORF">OOU_Y34scaffold00546g5</name>
</gene>
<keyword evidence="4" id="KW-1015">Disulfide bond</keyword>
<evidence type="ECO:0000313" key="7">
    <source>
        <dbReference type="EMBL" id="ELQ38286.1"/>
    </source>
</evidence>
<feature type="compositionally biased region" description="Low complexity" evidence="5">
    <location>
        <begin position="249"/>
        <end position="259"/>
    </location>
</feature>
<evidence type="ECO:0000256" key="4">
    <source>
        <dbReference type="ARBA" id="ARBA00023157"/>
    </source>
</evidence>